<comment type="caution">
    <text evidence="2">The sequence shown here is derived from an EMBL/GenBank/DDBJ whole genome shotgun (WGS) entry which is preliminary data.</text>
</comment>
<reference evidence="2 3" key="1">
    <citation type="submission" date="2011-08" db="EMBL/GenBank/DDBJ databases">
        <authorList>
            <person name="Weinstock G."/>
            <person name="Sodergren E."/>
            <person name="Clifton S."/>
            <person name="Fulton L."/>
            <person name="Fulton B."/>
            <person name="Courtney L."/>
            <person name="Fronick C."/>
            <person name="Harrison M."/>
            <person name="Strong C."/>
            <person name="Farmer C."/>
            <person name="Delahaunty K."/>
            <person name="Markovic C."/>
            <person name="Hall O."/>
            <person name="Minx P."/>
            <person name="Tomlinson C."/>
            <person name="Mitreva M."/>
            <person name="Hou S."/>
            <person name="Chen J."/>
            <person name="Wollam A."/>
            <person name="Pepin K.H."/>
            <person name="Johnson M."/>
            <person name="Bhonagiri V."/>
            <person name="Zhang X."/>
            <person name="Suruliraj S."/>
            <person name="Warren W."/>
            <person name="Chinwalla A."/>
            <person name="Mardis E.R."/>
            <person name="Wilson R.K."/>
        </authorList>
    </citation>
    <scope>NUCLEOTIDE SEQUENCE [LARGE SCALE GENOMIC DNA]</scope>
    <source>
        <strain evidence="2 3">ATCC 51873</strain>
    </source>
</reference>
<keyword evidence="1" id="KW-0812">Transmembrane</keyword>
<dbReference type="HOGENOM" id="CLU_126004_1_0_6"/>
<evidence type="ECO:0000313" key="2">
    <source>
        <dbReference type="EMBL" id="EHM41397.1"/>
    </source>
</evidence>
<keyword evidence="1" id="KW-0472">Membrane</keyword>
<evidence type="ECO:0000313" key="3">
    <source>
        <dbReference type="Proteomes" id="UP000005959"/>
    </source>
</evidence>
<organism evidence="2 3">
    <name type="scientific">Hafnia alvei ATCC 51873</name>
    <dbReference type="NCBI Taxonomy" id="1002364"/>
    <lineage>
        <taxon>Bacteria</taxon>
        <taxon>Pseudomonadati</taxon>
        <taxon>Pseudomonadota</taxon>
        <taxon>Gammaproteobacteria</taxon>
        <taxon>Enterobacterales</taxon>
        <taxon>Hafniaceae</taxon>
        <taxon>Hafnia</taxon>
    </lineage>
</organism>
<dbReference type="EMBL" id="AGCI01000068">
    <property type="protein sequence ID" value="EHM41397.1"/>
    <property type="molecule type" value="Genomic_DNA"/>
</dbReference>
<dbReference type="PATRIC" id="fig|1002364.3.peg.2656"/>
<keyword evidence="1" id="KW-1133">Transmembrane helix</keyword>
<dbReference type="Proteomes" id="UP000005959">
    <property type="component" value="Unassembled WGS sequence"/>
</dbReference>
<evidence type="ECO:0000256" key="1">
    <source>
        <dbReference type="SAM" id="Phobius"/>
    </source>
</evidence>
<sequence length="177" mass="20366">MTDFLISAAELLFEWVKVAIALILLLVVILMFLMPHVREQLEKKKLVEPRSVIGLDLSSVKLISEPSHFMKTVDGNSSYLSNYYFDSQYFYGACDGANKQPTVFIKIPLTDIVRVNQGTTKLGNRYNWYVEAKPDCGVKPIYFFPNYTLFNKSFTEFLAAVKQANPTAQVKNYRYFF</sequence>
<name>G9Y8N4_HAFAL</name>
<accession>G9Y8N4</accession>
<dbReference type="RefSeq" id="WP_004093591.1">
    <property type="nucleotide sequence ID" value="NZ_JH417532.1"/>
</dbReference>
<protein>
    <submittedName>
        <fullName evidence="2">Uncharacterized protein</fullName>
    </submittedName>
</protein>
<feature type="transmembrane region" description="Helical" evidence="1">
    <location>
        <begin position="12"/>
        <end position="34"/>
    </location>
</feature>
<dbReference type="AlphaFoldDB" id="G9Y8N4"/>
<gene>
    <name evidence="2" type="ORF">HMPREF0454_02945</name>
</gene>
<proteinExistence type="predicted"/>